<protein>
    <submittedName>
        <fullName evidence="1">Uncharacterized protein</fullName>
    </submittedName>
</protein>
<organism evidence="1 2">
    <name type="scientific">Ajellomyces capsulatus (strain H88)</name>
    <name type="common">Darling's disease fungus</name>
    <name type="synonym">Histoplasma capsulatum</name>
    <dbReference type="NCBI Taxonomy" id="544711"/>
    <lineage>
        <taxon>Eukaryota</taxon>
        <taxon>Fungi</taxon>
        <taxon>Dikarya</taxon>
        <taxon>Ascomycota</taxon>
        <taxon>Pezizomycotina</taxon>
        <taxon>Eurotiomycetes</taxon>
        <taxon>Eurotiomycetidae</taxon>
        <taxon>Onygenales</taxon>
        <taxon>Ajellomycetaceae</taxon>
        <taxon>Histoplasma</taxon>
    </lineage>
</organism>
<proteinExistence type="predicted"/>
<sequence>MMAEDQRPADDLANMCLEGQSQSPMRHPGSYYKYARFSADWGKIDQTLPSIHQPGPVGANCGFDCRPTMKLN</sequence>
<dbReference type="EMBL" id="CP069104">
    <property type="protein sequence ID" value="QSS54727.1"/>
    <property type="molecule type" value="Genomic_DNA"/>
</dbReference>
<dbReference type="AlphaFoldDB" id="A0A8A1LRV8"/>
<name>A0A8A1LRV8_AJEC8</name>
<accession>A0A8A1LRV8</accession>
<evidence type="ECO:0000313" key="1">
    <source>
        <dbReference type="EMBL" id="QSS54727.1"/>
    </source>
</evidence>
<gene>
    <name evidence="1" type="ORF">I7I53_02375</name>
</gene>
<dbReference type="Proteomes" id="UP000663419">
    <property type="component" value="Chromosome 3"/>
</dbReference>
<evidence type="ECO:0000313" key="2">
    <source>
        <dbReference type="Proteomes" id="UP000663419"/>
    </source>
</evidence>
<reference evidence="1" key="1">
    <citation type="submission" date="2021-01" db="EMBL/GenBank/DDBJ databases">
        <title>Chromosome-level genome assembly of a human fungal pathogen reveals clustering of transcriptionally co-regulated genes.</title>
        <authorList>
            <person name="Voorhies M."/>
            <person name="Cohen S."/>
            <person name="Shea T.P."/>
            <person name="Petrus S."/>
            <person name="Munoz J.F."/>
            <person name="Poplawski S."/>
            <person name="Goldman W.E."/>
            <person name="Michael T."/>
            <person name="Cuomo C.A."/>
            <person name="Sil A."/>
            <person name="Beyhan S."/>
        </authorList>
    </citation>
    <scope>NUCLEOTIDE SEQUENCE</scope>
    <source>
        <strain evidence="1">H88</strain>
    </source>
</reference>
<dbReference type="VEuPathDB" id="FungiDB:I7I53_02375"/>